<dbReference type="AlphaFoldDB" id="A0A401T3G7"/>
<protein>
    <recommendedName>
        <fullName evidence="9">MARVEL domain-containing protein</fullName>
    </recommendedName>
</protein>
<comment type="similarity">
    <text evidence="2">Belongs to the synaptophysin/synaptobrevin family.</text>
</comment>
<keyword evidence="3 7" id="KW-0812">Transmembrane</keyword>
<dbReference type="InterPro" id="IPR008253">
    <property type="entry name" value="Marvel"/>
</dbReference>
<dbReference type="InterPro" id="IPR001285">
    <property type="entry name" value="Synaptophysin/porin"/>
</dbReference>
<dbReference type="Pfam" id="PF01284">
    <property type="entry name" value="MARVEL"/>
    <property type="match status" value="1"/>
</dbReference>
<evidence type="ECO:0000256" key="8">
    <source>
        <dbReference type="SAM" id="Phobius"/>
    </source>
</evidence>
<keyword evidence="4 8" id="KW-1133">Transmembrane helix</keyword>
<evidence type="ECO:0000313" key="10">
    <source>
        <dbReference type="EMBL" id="GCC37199.1"/>
    </source>
</evidence>
<keyword evidence="6" id="KW-0325">Glycoprotein</keyword>
<evidence type="ECO:0000313" key="11">
    <source>
        <dbReference type="Proteomes" id="UP000287033"/>
    </source>
</evidence>
<evidence type="ECO:0000256" key="1">
    <source>
        <dbReference type="ARBA" id="ARBA00004141"/>
    </source>
</evidence>
<name>A0A401T3G7_CHIPU</name>
<evidence type="ECO:0000256" key="4">
    <source>
        <dbReference type="ARBA" id="ARBA00022989"/>
    </source>
</evidence>
<dbReference type="GO" id="GO:0030672">
    <property type="term" value="C:synaptic vesicle membrane"/>
    <property type="evidence" value="ECO:0007669"/>
    <property type="project" value="TreeGrafter"/>
</dbReference>
<feature type="transmembrane region" description="Helical" evidence="8">
    <location>
        <begin position="137"/>
        <end position="158"/>
    </location>
</feature>
<feature type="domain" description="MARVEL" evidence="9">
    <location>
        <begin position="18"/>
        <end position="224"/>
    </location>
</feature>
<organism evidence="10 11">
    <name type="scientific">Chiloscyllium punctatum</name>
    <name type="common">Brownbanded bambooshark</name>
    <name type="synonym">Hemiscyllium punctatum</name>
    <dbReference type="NCBI Taxonomy" id="137246"/>
    <lineage>
        <taxon>Eukaryota</taxon>
        <taxon>Metazoa</taxon>
        <taxon>Chordata</taxon>
        <taxon>Craniata</taxon>
        <taxon>Vertebrata</taxon>
        <taxon>Chondrichthyes</taxon>
        <taxon>Elasmobranchii</taxon>
        <taxon>Galeomorphii</taxon>
        <taxon>Galeoidea</taxon>
        <taxon>Orectolobiformes</taxon>
        <taxon>Hemiscylliidae</taxon>
        <taxon>Chiloscyllium</taxon>
    </lineage>
</organism>
<proteinExistence type="inferred from homology"/>
<evidence type="ECO:0000256" key="2">
    <source>
        <dbReference type="ARBA" id="ARBA00006476"/>
    </source>
</evidence>
<dbReference type="EMBL" id="BEZZ01000958">
    <property type="protein sequence ID" value="GCC37199.1"/>
    <property type="molecule type" value="Genomic_DNA"/>
</dbReference>
<comment type="caution">
    <text evidence="10">The sequence shown here is derived from an EMBL/GenBank/DDBJ whole genome shotgun (WGS) entry which is preliminary data.</text>
</comment>
<dbReference type="PANTHER" id="PTHR10306:SF9">
    <property type="entry name" value="SYNAPTOPHYSIN-LIKE PROTEIN 1"/>
    <property type="match status" value="1"/>
</dbReference>
<sequence length="243" mass="26819">MEATSFQKFPAFKLDISPLKEPLGFIKVLQWVFAIFAFATCGGYAGTSVASVKCQDGKKDLISVHFSYPFRLNQISYKALTCKNDSVHETLNLLGDFSSPPEFFVTIGVFTFLYCTAALVIYVGYQSLYQQNKYLPIADFVVTALFAFLWLVSSSAWAQGLSDVKNATKPTAIIHPISACQGKTVVCTPGAVPPMGRLNASVIFGFMNFILWSGNSWFAFKETAWHKASNPQDIAEQGTNVER</sequence>
<evidence type="ECO:0000256" key="6">
    <source>
        <dbReference type="ARBA" id="ARBA00023180"/>
    </source>
</evidence>
<dbReference type="PRINTS" id="PR00220">
    <property type="entry name" value="SYNAPTOPHYSN"/>
</dbReference>
<keyword evidence="11" id="KW-1185">Reference proteome</keyword>
<evidence type="ECO:0000256" key="3">
    <source>
        <dbReference type="ARBA" id="ARBA00022692"/>
    </source>
</evidence>
<comment type="subcellular location">
    <subcellularLocation>
        <location evidence="1">Membrane</location>
        <topology evidence="1">Multi-pass membrane protein</topology>
    </subcellularLocation>
</comment>
<dbReference type="OMA" id="VYIGYKH"/>
<accession>A0A401T3G7</accession>
<dbReference type="OrthoDB" id="10006326at2759"/>
<gene>
    <name evidence="10" type="ORF">chiPu_0015700</name>
</gene>
<dbReference type="PANTHER" id="PTHR10306">
    <property type="entry name" value="SYNAPTOPHYSIN"/>
    <property type="match status" value="1"/>
</dbReference>
<reference evidence="10 11" key="1">
    <citation type="journal article" date="2018" name="Nat. Ecol. Evol.">
        <title>Shark genomes provide insights into elasmobranch evolution and the origin of vertebrates.</title>
        <authorList>
            <person name="Hara Y"/>
            <person name="Yamaguchi K"/>
            <person name="Onimaru K"/>
            <person name="Kadota M"/>
            <person name="Koyanagi M"/>
            <person name="Keeley SD"/>
            <person name="Tatsumi K"/>
            <person name="Tanaka K"/>
            <person name="Motone F"/>
            <person name="Kageyama Y"/>
            <person name="Nozu R"/>
            <person name="Adachi N"/>
            <person name="Nishimura O"/>
            <person name="Nakagawa R"/>
            <person name="Tanegashima C"/>
            <person name="Kiyatake I"/>
            <person name="Matsumoto R"/>
            <person name="Murakumo K"/>
            <person name="Nishida K"/>
            <person name="Terakita A"/>
            <person name="Kuratani S"/>
            <person name="Sato K"/>
            <person name="Hyodo S Kuraku.S."/>
        </authorList>
    </citation>
    <scope>NUCLEOTIDE SEQUENCE [LARGE SCALE GENOMIC DNA]</scope>
</reference>
<dbReference type="STRING" id="137246.A0A401T3G7"/>
<keyword evidence="5 7" id="KW-0472">Membrane</keyword>
<evidence type="ECO:0000256" key="5">
    <source>
        <dbReference type="ARBA" id="ARBA00023136"/>
    </source>
</evidence>
<feature type="transmembrane region" description="Helical" evidence="8">
    <location>
        <begin position="198"/>
        <end position="220"/>
    </location>
</feature>
<dbReference type="Proteomes" id="UP000287033">
    <property type="component" value="Unassembled WGS sequence"/>
</dbReference>
<feature type="transmembrane region" description="Helical" evidence="8">
    <location>
        <begin position="103"/>
        <end position="125"/>
    </location>
</feature>
<evidence type="ECO:0000256" key="7">
    <source>
        <dbReference type="PROSITE-ProRule" id="PRU00581"/>
    </source>
</evidence>
<feature type="transmembrane region" description="Helical" evidence="8">
    <location>
        <begin position="28"/>
        <end position="46"/>
    </location>
</feature>
<dbReference type="PROSITE" id="PS51225">
    <property type="entry name" value="MARVEL"/>
    <property type="match status" value="1"/>
</dbReference>
<evidence type="ECO:0000259" key="9">
    <source>
        <dbReference type="PROSITE" id="PS51225"/>
    </source>
</evidence>